<accession>A0ABD0TV20</accession>
<evidence type="ECO:0000313" key="2">
    <source>
        <dbReference type="EMBL" id="KAL0903534.1"/>
    </source>
</evidence>
<name>A0ABD0TV20_DENTH</name>
<evidence type="ECO:0000313" key="3">
    <source>
        <dbReference type="Proteomes" id="UP001552299"/>
    </source>
</evidence>
<dbReference type="Proteomes" id="UP001552299">
    <property type="component" value="Unassembled WGS sequence"/>
</dbReference>
<feature type="signal peptide" evidence="1">
    <location>
        <begin position="1"/>
        <end position="15"/>
    </location>
</feature>
<keyword evidence="3" id="KW-1185">Reference proteome</keyword>
<comment type="caution">
    <text evidence="2">The sequence shown here is derived from an EMBL/GenBank/DDBJ whole genome shotgun (WGS) entry which is preliminary data.</text>
</comment>
<evidence type="ECO:0000256" key="1">
    <source>
        <dbReference type="SAM" id="SignalP"/>
    </source>
</evidence>
<organism evidence="2 3">
    <name type="scientific">Dendrobium thyrsiflorum</name>
    <name type="common">Pinecone-like raceme dendrobium</name>
    <name type="synonym">Orchid</name>
    <dbReference type="NCBI Taxonomy" id="117978"/>
    <lineage>
        <taxon>Eukaryota</taxon>
        <taxon>Viridiplantae</taxon>
        <taxon>Streptophyta</taxon>
        <taxon>Embryophyta</taxon>
        <taxon>Tracheophyta</taxon>
        <taxon>Spermatophyta</taxon>
        <taxon>Magnoliopsida</taxon>
        <taxon>Liliopsida</taxon>
        <taxon>Asparagales</taxon>
        <taxon>Orchidaceae</taxon>
        <taxon>Epidendroideae</taxon>
        <taxon>Malaxideae</taxon>
        <taxon>Dendrobiinae</taxon>
        <taxon>Dendrobium</taxon>
    </lineage>
</organism>
<feature type="chain" id="PRO_5044755909" evidence="1">
    <location>
        <begin position="16"/>
        <end position="78"/>
    </location>
</feature>
<dbReference type="EMBL" id="JANQDX010000020">
    <property type="protein sequence ID" value="KAL0903534.1"/>
    <property type="molecule type" value="Genomic_DNA"/>
</dbReference>
<reference evidence="2 3" key="1">
    <citation type="journal article" date="2024" name="Plant Biotechnol. J.">
        <title>Dendrobium thyrsiflorum genome and its molecular insights into genes involved in important horticultural traits.</title>
        <authorList>
            <person name="Chen B."/>
            <person name="Wang J.Y."/>
            <person name="Zheng P.J."/>
            <person name="Li K.L."/>
            <person name="Liang Y.M."/>
            <person name="Chen X.F."/>
            <person name="Zhang C."/>
            <person name="Zhao X."/>
            <person name="He X."/>
            <person name="Zhang G.Q."/>
            <person name="Liu Z.J."/>
            <person name="Xu Q."/>
        </authorList>
    </citation>
    <scope>NUCLEOTIDE SEQUENCE [LARGE SCALE GENOMIC DNA]</scope>
    <source>
        <strain evidence="2">GZMU011</strain>
    </source>
</reference>
<protein>
    <submittedName>
        <fullName evidence="2">Uncharacterized protein</fullName>
    </submittedName>
</protein>
<dbReference type="SUPFAM" id="SSF50249">
    <property type="entry name" value="Nucleic acid-binding proteins"/>
    <property type="match status" value="1"/>
</dbReference>
<sequence>MAFLVVRQLTATVQCVLMMTEGLVRMQMVKYATSLSRESIADIECKATKRLEALYPTQKELALAGSPSSHHRPSLSEF</sequence>
<proteinExistence type="predicted"/>
<dbReference type="Gene3D" id="2.40.50.140">
    <property type="entry name" value="Nucleic acid-binding proteins"/>
    <property type="match status" value="1"/>
</dbReference>
<dbReference type="InterPro" id="IPR012340">
    <property type="entry name" value="NA-bd_OB-fold"/>
</dbReference>
<dbReference type="AlphaFoldDB" id="A0ABD0TV20"/>
<keyword evidence="1" id="KW-0732">Signal</keyword>
<gene>
    <name evidence="2" type="ORF">M5K25_027920</name>
</gene>